<dbReference type="KEGG" id="mrr:Moror_6298"/>
<evidence type="ECO:0000256" key="14">
    <source>
        <dbReference type="ARBA" id="ARBA00023242"/>
    </source>
</evidence>
<evidence type="ECO:0000256" key="2">
    <source>
        <dbReference type="ARBA" id="ARBA00004186"/>
    </source>
</evidence>
<comment type="caution">
    <text evidence="20">The sequence shown here is derived from an EMBL/GenBank/DDBJ whole genome shotgun (WGS) entry which is preliminary data.</text>
</comment>
<protein>
    <recommendedName>
        <fullName evidence="17">DASH complex subunit DUO1</fullName>
    </recommendedName>
    <alternativeName>
        <fullName evidence="18">Outer kinetochore protein DUO1</fullName>
    </alternativeName>
</protein>
<dbReference type="STRING" id="1381753.V2XTH9"/>
<keyword evidence="7" id="KW-0132">Cell division</keyword>
<evidence type="ECO:0000256" key="5">
    <source>
        <dbReference type="ARBA" id="ARBA00022454"/>
    </source>
</evidence>
<evidence type="ECO:0000256" key="9">
    <source>
        <dbReference type="ARBA" id="ARBA00022776"/>
    </source>
</evidence>
<keyword evidence="21" id="KW-1185">Reference proteome</keyword>
<dbReference type="Proteomes" id="UP000017559">
    <property type="component" value="Unassembled WGS sequence"/>
</dbReference>
<comment type="subcellular location">
    <subcellularLocation>
        <location evidence="3">Chromosome</location>
        <location evidence="3">Centromere</location>
        <location evidence="3">Kinetochore</location>
    </subcellularLocation>
    <subcellularLocation>
        <location evidence="2">Cytoplasm</location>
        <location evidence="2">Cytoskeleton</location>
        <location evidence="2">Spindle</location>
    </subcellularLocation>
    <subcellularLocation>
        <location evidence="1">Nucleus</location>
    </subcellularLocation>
</comment>
<comment type="similarity">
    <text evidence="4">Belongs to the DASH complex DUO1 family.</text>
</comment>
<dbReference type="AlphaFoldDB" id="V2XTH9"/>
<evidence type="ECO:0000256" key="15">
    <source>
        <dbReference type="ARBA" id="ARBA00023306"/>
    </source>
</evidence>
<evidence type="ECO:0000256" key="10">
    <source>
        <dbReference type="ARBA" id="ARBA00022829"/>
    </source>
</evidence>
<feature type="region of interest" description="Disordered" evidence="19">
    <location>
        <begin position="187"/>
        <end position="262"/>
    </location>
</feature>
<evidence type="ECO:0000256" key="17">
    <source>
        <dbReference type="ARBA" id="ARBA00044152"/>
    </source>
</evidence>
<evidence type="ECO:0000256" key="1">
    <source>
        <dbReference type="ARBA" id="ARBA00004123"/>
    </source>
</evidence>
<evidence type="ECO:0000256" key="13">
    <source>
        <dbReference type="ARBA" id="ARBA00023212"/>
    </source>
</evidence>
<dbReference type="PANTHER" id="PTHR28216:SF1">
    <property type="entry name" value="DASH COMPLEX SUBUNIT DUO1"/>
    <property type="match status" value="1"/>
</dbReference>
<dbReference type="InterPro" id="IPR013960">
    <property type="entry name" value="DASH_Duo1"/>
</dbReference>
<dbReference type="OrthoDB" id="5599235at2759"/>
<evidence type="ECO:0000313" key="21">
    <source>
        <dbReference type="Proteomes" id="UP000017559"/>
    </source>
</evidence>
<keyword evidence="10" id="KW-0159">Chromosome partition</keyword>
<feature type="region of interest" description="Disordered" evidence="19">
    <location>
        <begin position="1"/>
        <end position="92"/>
    </location>
</feature>
<evidence type="ECO:0000256" key="7">
    <source>
        <dbReference type="ARBA" id="ARBA00022618"/>
    </source>
</evidence>
<dbReference type="GO" id="GO:0072686">
    <property type="term" value="C:mitotic spindle"/>
    <property type="evidence" value="ECO:0007669"/>
    <property type="project" value="InterPro"/>
</dbReference>
<keyword evidence="11" id="KW-0995">Kinetochore</keyword>
<keyword evidence="9" id="KW-0498">Mitosis</keyword>
<keyword evidence="14" id="KW-0539">Nucleus</keyword>
<evidence type="ECO:0000256" key="8">
    <source>
        <dbReference type="ARBA" id="ARBA00022701"/>
    </source>
</evidence>
<gene>
    <name evidence="20" type="ORF">Moror_6298</name>
</gene>
<evidence type="ECO:0000256" key="6">
    <source>
        <dbReference type="ARBA" id="ARBA00022490"/>
    </source>
</evidence>
<proteinExistence type="inferred from homology"/>
<feature type="compositionally biased region" description="Low complexity" evidence="19">
    <location>
        <begin position="232"/>
        <end position="262"/>
    </location>
</feature>
<feature type="compositionally biased region" description="Polar residues" evidence="19">
    <location>
        <begin position="13"/>
        <end position="30"/>
    </location>
</feature>
<keyword evidence="5" id="KW-0158">Chromosome</keyword>
<organism evidence="20 21">
    <name type="scientific">Moniliophthora roreri (strain MCA 2997)</name>
    <name type="common">Cocoa frosty pod rot fungus</name>
    <name type="synonym">Crinipellis roreri</name>
    <dbReference type="NCBI Taxonomy" id="1381753"/>
    <lineage>
        <taxon>Eukaryota</taxon>
        <taxon>Fungi</taxon>
        <taxon>Dikarya</taxon>
        <taxon>Basidiomycota</taxon>
        <taxon>Agaricomycotina</taxon>
        <taxon>Agaricomycetes</taxon>
        <taxon>Agaricomycetidae</taxon>
        <taxon>Agaricales</taxon>
        <taxon>Marasmiineae</taxon>
        <taxon>Marasmiaceae</taxon>
        <taxon>Moniliophthora</taxon>
    </lineage>
</organism>
<keyword evidence="16" id="KW-0137">Centromere</keyword>
<evidence type="ECO:0000256" key="18">
    <source>
        <dbReference type="ARBA" id="ARBA00044358"/>
    </source>
</evidence>
<evidence type="ECO:0000256" key="19">
    <source>
        <dbReference type="SAM" id="MobiDB-lite"/>
    </source>
</evidence>
<feature type="compositionally biased region" description="Basic and acidic residues" evidence="19">
    <location>
        <begin position="187"/>
        <end position="229"/>
    </location>
</feature>
<keyword evidence="12" id="KW-0175">Coiled coil</keyword>
<dbReference type="GO" id="GO:0042729">
    <property type="term" value="C:DASH complex"/>
    <property type="evidence" value="ECO:0007669"/>
    <property type="project" value="InterPro"/>
</dbReference>
<dbReference type="GO" id="GO:0051301">
    <property type="term" value="P:cell division"/>
    <property type="evidence" value="ECO:0007669"/>
    <property type="project" value="UniProtKB-KW"/>
</dbReference>
<evidence type="ECO:0000256" key="16">
    <source>
        <dbReference type="ARBA" id="ARBA00023328"/>
    </source>
</evidence>
<dbReference type="GO" id="GO:0005874">
    <property type="term" value="C:microtubule"/>
    <property type="evidence" value="ECO:0007669"/>
    <property type="project" value="UniProtKB-KW"/>
</dbReference>
<evidence type="ECO:0000256" key="12">
    <source>
        <dbReference type="ARBA" id="ARBA00023054"/>
    </source>
</evidence>
<dbReference type="PANTHER" id="PTHR28216">
    <property type="entry name" value="DASH COMPLEX SUBUNIT DUO1"/>
    <property type="match status" value="1"/>
</dbReference>
<dbReference type="GO" id="GO:0000278">
    <property type="term" value="P:mitotic cell cycle"/>
    <property type="evidence" value="ECO:0007669"/>
    <property type="project" value="InterPro"/>
</dbReference>
<evidence type="ECO:0000313" key="20">
    <source>
        <dbReference type="EMBL" id="ESK97077.1"/>
    </source>
</evidence>
<sequence>MMNAGDFSDDIQIPSTSRLMSESPMPQGSGSAEPDLSISALSLSDRTAIPEKPFSLLARPHGKDPEESRVFEDVEDAEAEGNEVSEEDRVKTQRLAAKHREEKLERDLYVLKKLNSAFMAFNKTLDDVGTANQQVTEQLKHTERLLNKYMNILVKSERMTQVIFDEEFEGGEADLEYLEREREEAAERARKEAERRELEAQRERERKAREAQERTEQEARERAERERTLSQRGAVRGVRGTRVSMRSARGATTTARAGESLC</sequence>
<dbReference type="Pfam" id="PF08651">
    <property type="entry name" value="DASH_Duo1"/>
    <property type="match status" value="1"/>
</dbReference>
<keyword evidence="6" id="KW-0963">Cytoplasm</keyword>
<dbReference type="EMBL" id="AWSO01000035">
    <property type="protein sequence ID" value="ESK97077.1"/>
    <property type="molecule type" value="Genomic_DNA"/>
</dbReference>
<evidence type="ECO:0000256" key="3">
    <source>
        <dbReference type="ARBA" id="ARBA00004629"/>
    </source>
</evidence>
<evidence type="ECO:0000256" key="4">
    <source>
        <dbReference type="ARBA" id="ARBA00005366"/>
    </source>
</evidence>
<keyword evidence="13" id="KW-0206">Cytoskeleton</keyword>
<keyword evidence="8" id="KW-0493">Microtubule</keyword>
<dbReference type="GO" id="GO:0007059">
    <property type="term" value="P:chromosome segregation"/>
    <property type="evidence" value="ECO:0007669"/>
    <property type="project" value="UniProtKB-KW"/>
</dbReference>
<evidence type="ECO:0000256" key="11">
    <source>
        <dbReference type="ARBA" id="ARBA00022838"/>
    </source>
</evidence>
<feature type="compositionally biased region" description="Acidic residues" evidence="19">
    <location>
        <begin position="73"/>
        <end position="86"/>
    </location>
</feature>
<name>V2XTH9_MONRO</name>
<dbReference type="HOGENOM" id="CLU_077454_0_0_1"/>
<accession>V2XTH9</accession>
<reference evidence="20 21" key="1">
    <citation type="journal article" date="2014" name="BMC Genomics">
        <title>Genome and secretome analysis of the hemibiotrophic fungal pathogen, Moniliophthora roreri, which causes frosty pod rot disease of cacao: mechanisms of the biotrophic and necrotrophic phases.</title>
        <authorList>
            <person name="Meinhardt L.W."/>
            <person name="Costa G.G.L."/>
            <person name="Thomazella D.P.T."/>
            <person name="Teixeira P.J.P.L."/>
            <person name="Carazzolle M.F."/>
            <person name="Schuster S.C."/>
            <person name="Carlson J.E."/>
            <person name="Guiltinan M.J."/>
            <person name="Mieczkowski P."/>
            <person name="Farmer A."/>
            <person name="Ramaraj T."/>
            <person name="Crozier J."/>
            <person name="Davis R.E."/>
            <person name="Shao J."/>
            <person name="Melnick R.L."/>
            <person name="Pereira G.A.G."/>
            <person name="Bailey B.A."/>
        </authorList>
    </citation>
    <scope>NUCLEOTIDE SEQUENCE [LARGE SCALE GENOMIC DNA]</scope>
    <source>
        <strain evidence="20 21">MCA 2997</strain>
    </source>
</reference>
<keyword evidence="15" id="KW-0131">Cell cycle</keyword>
<feature type="compositionally biased region" description="Basic and acidic residues" evidence="19">
    <location>
        <begin position="61"/>
        <end position="72"/>
    </location>
</feature>